<proteinExistence type="predicted"/>
<dbReference type="Pfam" id="PF07690">
    <property type="entry name" value="MFS_1"/>
    <property type="match status" value="2"/>
</dbReference>
<keyword evidence="4 5" id="KW-0472">Membrane</keyword>
<feature type="transmembrane region" description="Helical" evidence="5">
    <location>
        <begin position="413"/>
        <end position="432"/>
    </location>
</feature>
<dbReference type="CDD" id="cd17321">
    <property type="entry name" value="MFS_MMR_MDR_like"/>
    <property type="match status" value="1"/>
</dbReference>
<keyword evidence="8" id="KW-1185">Reference proteome</keyword>
<evidence type="ECO:0000259" key="6">
    <source>
        <dbReference type="PROSITE" id="PS50850"/>
    </source>
</evidence>
<evidence type="ECO:0000256" key="1">
    <source>
        <dbReference type="ARBA" id="ARBA00004651"/>
    </source>
</evidence>
<sequence length="475" mass="49201">MQISAADAPPLAGKRASTIAVALIAAFMAYLDATILIVAFPSVSMSFPHTPLSRLSWVLDAYYIVFAALLVPAGRFADLYGRRRIFAVGVALFVASSAACAAAGSVGVLITARVFQAAGAAGLNAASLALLLPHFGRSSRATAVSLWGGAAALAATVGPVFGGLLVHHANWRWIFLVNVPIGLAVLLMLRGVGEAKNRDAGILIDVPTMIGVSAGIAALTTGVIEGGNWGWTDLRTLLCLLVGGVALLFAADWTIRRRDGISEHAVAGIDRKPLLLSNVGTLLFGFSFYGLMLALVLFVTVHWHYTSLQAGLVLTPAALTTALVALPAGKVADRVGHRVPILPGGVLFFLGTLWLAAHVDSTSGFFANLLPAVLLTGAGIGMVGPTLAGASVESMPDKYFGTANSLNSASRQFGAALGTATVIAIVSQGHSLSSTHFHAIWLILGIVALLSMPFAISLTRSTDAVPENNQMHSAQ</sequence>
<dbReference type="PROSITE" id="PS00216">
    <property type="entry name" value="SUGAR_TRANSPORT_1"/>
    <property type="match status" value="1"/>
</dbReference>
<dbReference type="PANTHER" id="PTHR42718">
    <property type="entry name" value="MAJOR FACILITATOR SUPERFAMILY MULTIDRUG TRANSPORTER MFSC"/>
    <property type="match status" value="1"/>
</dbReference>
<feature type="transmembrane region" description="Helical" evidence="5">
    <location>
        <begin position="438"/>
        <end position="458"/>
    </location>
</feature>
<feature type="transmembrane region" description="Helical" evidence="5">
    <location>
        <begin position="307"/>
        <end position="327"/>
    </location>
</feature>
<dbReference type="RefSeq" id="WP_211696401.1">
    <property type="nucleotide sequence ID" value="NZ_CP046600.1"/>
</dbReference>
<dbReference type="EMBL" id="CP046600">
    <property type="protein sequence ID" value="QUR68820.1"/>
    <property type="molecule type" value="Genomic_DNA"/>
</dbReference>
<accession>A0A975JZY0</accession>
<protein>
    <submittedName>
        <fullName evidence="7">MFS transporter</fullName>
    </submittedName>
</protein>
<dbReference type="Gene3D" id="1.20.1720.10">
    <property type="entry name" value="Multidrug resistance protein D"/>
    <property type="match status" value="1"/>
</dbReference>
<feature type="transmembrane region" description="Helical" evidence="5">
    <location>
        <begin position="144"/>
        <end position="165"/>
    </location>
</feature>
<dbReference type="SUPFAM" id="SSF103473">
    <property type="entry name" value="MFS general substrate transporter"/>
    <property type="match status" value="1"/>
</dbReference>
<dbReference type="PRINTS" id="PR01036">
    <property type="entry name" value="TCRTETB"/>
</dbReference>
<feature type="transmembrane region" description="Helical" evidence="5">
    <location>
        <begin position="275"/>
        <end position="301"/>
    </location>
</feature>
<feature type="transmembrane region" description="Helical" evidence="5">
    <location>
        <begin position="369"/>
        <end position="392"/>
    </location>
</feature>
<feature type="transmembrane region" description="Helical" evidence="5">
    <location>
        <begin position="234"/>
        <end position="255"/>
    </location>
</feature>
<organism evidence="7 8">
    <name type="scientific">Mycobacterium spongiae</name>
    <dbReference type="NCBI Taxonomy" id="886343"/>
    <lineage>
        <taxon>Bacteria</taxon>
        <taxon>Bacillati</taxon>
        <taxon>Actinomycetota</taxon>
        <taxon>Actinomycetes</taxon>
        <taxon>Mycobacteriales</taxon>
        <taxon>Mycobacteriaceae</taxon>
        <taxon>Mycobacterium</taxon>
    </lineage>
</organism>
<dbReference type="PROSITE" id="PS50850">
    <property type="entry name" value="MFS"/>
    <property type="match status" value="1"/>
</dbReference>
<dbReference type="PANTHER" id="PTHR42718:SF48">
    <property type="entry name" value="CONSERVED TWO-DOMAIN MEMBRANE PROTEIN-RELATED"/>
    <property type="match status" value="1"/>
</dbReference>
<dbReference type="AlphaFoldDB" id="A0A975JZY0"/>
<feature type="transmembrane region" description="Helical" evidence="5">
    <location>
        <begin position="339"/>
        <end position="357"/>
    </location>
</feature>
<evidence type="ECO:0000313" key="8">
    <source>
        <dbReference type="Proteomes" id="UP000682202"/>
    </source>
</evidence>
<dbReference type="GO" id="GO:0022857">
    <property type="term" value="F:transmembrane transporter activity"/>
    <property type="evidence" value="ECO:0007669"/>
    <property type="project" value="InterPro"/>
</dbReference>
<dbReference type="KEGG" id="mspg:F6B93_18600"/>
<keyword evidence="3 5" id="KW-1133">Transmembrane helix</keyword>
<name>A0A975JZY0_9MYCO</name>
<evidence type="ECO:0000256" key="2">
    <source>
        <dbReference type="ARBA" id="ARBA00022692"/>
    </source>
</evidence>
<feature type="transmembrane region" description="Helical" evidence="5">
    <location>
        <begin position="55"/>
        <end position="73"/>
    </location>
</feature>
<feature type="transmembrane region" description="Helical" evidence="5">
    <location>
        <begin position="114"/>
        <end position="132"/>
    </location>
</feature>
<feature type="transmembrane region" description="Helical" evidence="5">
    <location>
        <begin position="171"/>
        <end position="189"/>
    </location>
</feature>
<dbReference type="GO" id="GO:0005886">
    <property type="term" value="C:plasma membrane"/>
    <property type="evidence" value="ECO:0007669"/>
    <property type="project" value="UniProtKB-SubCell"/>
</dbReference>
<evidence type="ECO:0000256" key="3">
    <source>
        <dbReference type="ARBA" id="ARBA00022989"/>
    </source>
</evidence>
<dbReference type="Gene3D" id="1.20.1250.20">
    <property type="entry name" value="MFS general substrate transporter like domains"/>
    <property type="match status" value="1"/>
</dbReference>
<reference evidence="7" key="1">
    <citation type="submission" date="2019-12" db="EMBL/GenBank/DDBJ databases">
        <title>Mycobacterium spongiae sp. nov.</title>
        <authorList>
            <person name="Stinear T."/>
        </authorList>
    </citation>
    <scope>NUCLEOTIDE SEQUENCE</scope>
    <source>
        <strain evidence="7">FSD4b-SM</strain>
    </source>
</reference>
<dbReference type="InterPro" id="IPR036259">
    <property type="entry name" value="MFS_trans_sf"/>
</dbReference>
<dbReference type="InterPro" id="IPR011701">
    <property type="entry name" value="MFS"/>
</dbReference>
<evidence type="ECO:0000256" key="4">
    <source>
        <dbReference type="ARBA" id="ARBA00023136"/>
    </source>
</evidence>
<feature type="transmembrane region" description="Helical" evidence="5">
    <location>
        <begin position="20"/>
        <end position="43"/>
    </location>
</feature>
<dbReference type="Proteomes" id="UP000682202">
    <property type="component" value="Chromosome"/>
</dbReference>
<keyword evidence="2 5" id="KW-0812">Transmembrane</keyword>
<comment type="subcellular location">
    <subcellularLocation>
        <location evidence="1">Cell membrane</location>
        <topology evidence="1">Multi-pass membrane protein</topology>
    </subcellularLocation>
</comment>
<feature type="transmembrane region" description="Helical" evidence="5">
    <location>
        <begin position="85"/>
        <end position="108"/>
    </location>
</feature>
<dbReference type="InterPro" id="IPR020846">
    <property type="entry name" value="MFS_dom"/>
</dbReference>
<feature type="domain" description="Major facilitator superfamily (MFS) profile" evidence="6">
    <location>
        <begin position="18"/>
        <end position="463"/>
    </location>
</feature>
<evidence type="ECO:0000256" key="5">
    <source>
        <dbReference type="SAM" id="Phobius"/>
    </source>
</evidence>
<evidence type="ECO:0000313" key="7">
    <source>
        <dbReference type="EMBL" id="QUR68820.1"/>
    </source>
</evidence>
<dbReference type="InterPro" id="IPR005829">
    <property type="entry name" value="Sugar_transporter_CS"/>
</dbReference>
<gene>
    <name evidence="7" type="ORF">F6B93_18600</name>
</gene>
<feature type="transmembrane region" description="Helical" evidence="5">
    <location>
        <begin position="201"/>
        <end position="222"/>
    </location>
</feature>